<evidence type="ECO:0000313" key="1">
    <source>
        <dbReference type="EMBL" id="JAH60183.1"/>
    </source>
</evidence>
<organism evidence="1">
    <name type="scientific">Anguilla anguilla</name>
    <name type="common">European freshwater eel</name>
    <name type="synonym">Muraena anguilla</name>
    <dbReference type="NCBI Taxonomy" id="7936"/>
    <lineage>
        <taxon>Eukaryota</taxon>
        <taxon>Metazoa</taxon>
        <taxon>Chordata</taxon>
        <taxon>Craniata</taxon>
        <taxon>Vertebrata</taxon>
        <taxon>Euteleostomi</taxon>
        <taxon>Actinopterygii</taxon>
        <taxon>Neopterygii</taxon>
        <taxon>Teleostei</taxon>
        <taxon>Anguilliformes</taxon>
        <taxon>Anguillidae</taxon>
        <taxon>Anguilla</taxon>
    </lineage>
</organism>
<reference evidence="1" key="2">
    <citation type="journal article" date="2015" name="Fish Shellfish Immunol.">
        <title>Early steps in the European eel (Anguilla anguilla)-Vibrio vulnificus interaction in the gills: Role of the RtxA13 toxin.</title>
        <authorList>
            <person name="Callol A."/>
            <person name="Pajuelo D."/>
            <person name="Ebbesson L."/>
            <person name="Teles M."/>
            <person name="MacKenzie S."/>
            <person name="Amaro C."/>
        </authorList>
    </citation>
    <scope>NUCLEOTIDE SEQUENCE</scope>
</reference>
<name>A0A0E9U5D7_ANGAN</name>
<dbReference type="EMBL" id="GBXM01052728">
    <property type="protein sequence ID" value="JAH55849.1"/>
    <property type="molecule type" value="Transcribed_RNA"/>
</dbReference>
<dbReference type="EMBL" id="GBXM01048394">
    <property type="protein sequence ID" value="JAH60183.1"/>
    <property type="molecule type" value="Transcribed_RNA"/>
</dbReference>
<accession>A0A0E9U5D7</accession>
<protein>
    <submittedName>
        <fullName evidence="1">Uncharacterized protein</fullName>
    </submittedName>
</protein>
<sequence>MEESSKILCGSTKLPFSFVPSQVFIAS</sequence>
<dbReference type="AlphaFoldDB" id="A0A0E9U5D7"/>
<proteinExistence type="predicted"/>
<reference evidence="1" key="1">
    <citation type="submission" date="2014-11" db="EMBL/GenBank/DDBJ databases">
        <authorList>
            <person name="Amaro Gonzalez C."/>
        </authorList>
    </citation>
    <scope>NUCLEOTIDE SEQUENCE</scope>
</reference>